<dbReference type="AlphaFoldDB" id="A0A2T5PA93"/>
<dbReference type="CDD" id="cd16329">
    <property type="entry name" value="LolA_like"/>
    <property type="match status" value="1"/>
</dbReference>
<dbReference type="EMBL" id="QASN01000016">
    <property type="protein sequence ID" value="PTU74647.1"/>
    <property type="molecule type" value="Genomic_DNA"/>
</dbReference>
<evidence type="ECO:0000313" key="3">
    <source>
        <dbReference type="Proteomes" id="UP000244064"/>
    </source>
</evidence>
<reference evidence="2 3" key="1">
    <citation type="submission" date="2018-04" db="EMBL/GenBank/DDBJ databases">
        <title>Pseudomonas sp. nov., isolated from mangrove soil.</title>
        <authorList>
            <person name="Chen C."/>
        </authorList>
    </citation>
    <scope>NUCLEOTIDE SEQUENCE [LARGE SCALE GENOMIC DNA]</scope>
    <source>
        <strain evidence="2 3">TC-11</strain>
    </source>
</reference>
<sequence length="455" mass="51354">MKRTKVILQTGALALSMMATGVMAAVSAEEAAKLGNSLTPLGGEMAGNADGSIPAWTGGLKPSAGKVDERGFLENPYAGEQPLFTITAQNMDQYKDKLTPGQQALFKRYPTTYKIPVYKTHRSAASTQEVYEAARHNALNTKLVEGGNGLEDFKMAHAFPIPQNGMEVAWNHLTRYRGGSVRRQIVQATPQVNGSFNLVYFQDEFTYRENLKDYNPDKPSNVLFYFKQRVTAPSRLAGNVLLVHETLNQVKEPRLAWLYNAGQRRVRRAPQVSYDGPGTAADGLRTADNLDMFNGALDRYDWKLNGKKEIYIPYNNYAVDSPKHKYDDILKAGHVNQDLTRYELHRVWHVTATLKNGERHIYAKRDFFIDEDSWQAVEIDHYDGRGNLWRVAEAMTEYFYHVGVTGYAFETLYDLQSGRYLALGMKNEEKKGVDYGFIASENEYTPTALRQAGVR</sequence>
<gene>
    <name evidence="2" type="ORF">DBO85_08830</name>
</gene>
<protein>
    <submittedName>
        <fullName evidence="2">DUF1329 domain-containing protein</fullName>
    </submittedName>
</protein>
<name>A0A2T5PA93_9PSED</name>
<accession>A0A2T5PA93</accession>
<comment type="caution">
    <text evidence="2">The sequence shown here is derived from an EMBL/GenBank/DDBJ whole genome shotgun (WGS) entry which is preliminary data.</text>
</comment>
<dbReference type="OrthoDB" id="178023at2"/>
<dbReference type="Pfam" id="PF07044">
    <property type="entry name" value="DUF1329"/>
    <property type="match status" value="1"/>
</dbReference>
<evidence type="ECO:0000313" key="2">
    <source>
        <dbReference type="EMBL" id="PTU74647.1"/>
    </source>
</evidence>
<dbReference type="InterPro" id="IPR010752">
    <property type="entry name" value="DUF1329"/>
</dbReference>
<keyword evidence="3" id="KW-1185">Reference proteome</keyword>
<dbReference type="Proteomes" id="UP000244064">
    <property type="component" value="Unassembled WGS sequence"/>
</dbReference>
<organism evidence="2 3">
    <name type="scientific">Pseudomonas mangrovi</name>
    <dbReference type="NCBI Taxonomy" id="2161748"/>
    <lineage>
        <taxon>Bacteria</taxon>
        <taxon>Pseudomonadati</taxon>
        <taxon>Pseudomonadota</taxon>
        <taxon>Gammaproteobacteria</taxon>
        <taxon>Pseudomonadales</taxon>
        <taxon>Pseudomonadaceae</taxon>
        <taxon>Pseudomonas</taxon>
    </lineage>
</organism>
<evidence type="ECO:0000256" key="1">
    <source>
        <dbReference type="SAM" id="SignalP"/>
    </source>
</evidence>
<dbReference type="RefSeq" id="WP_108106899.1">
    <property type="nucleotide sequence ID" value="NZ_QASN01000016.1"/>
</dbReference>
<feature type="signal peptide" evidence="1">
    <location>
        <begin position="1"/>
        <end position="24"/>
    </location>
</feature>
<dbReference type="Gene3D" id="2.50.20.10">
    <property type="entry name" value="Lipoprotein localisation LolA/LolB/LppX"/>
    <property type="match status" value="1"/>
</dbReference>
<feature type="chain" id="PRO_5015581254" evidence="1">
    <location>
        <begin position="25"/>
        <end position="455"/>
    </location>
</feature>
<proteinExistence type="predicted"/>
<keyword evidence="1" id="KW-0732">Signal</keyword>